<feature type="region of interest" description="Disordered" evidence="1">
    <location>
        <begin position="208"/>
        <end position="265"/>
    </location>
</feature>
<evidence type="ECO:0000313" key="2">
    <source>
        <dbReference type="EMBL" id="KAJ7664841.1"/>
    </source>
</evidence>
<accession>A0AAD7CUR1</accession>
<protein>
    <submittedName>
        <fullName evidence="2">Uncharacterized protein</fullName>
    </submittedName>
</protein>
<feature type="region of interest" description="Disordered" evidence="1">
    <location>
        <begin position="135"/>
        <end position="192"/>
    </location>
</feature>
<sequence length="357" mass="39627">MSSLPPACLSKSDELVIRTLLKVVRNTKFSDPVDQDIFLVKSAHTILKYRSYASCFAVTPELRDCVFMVHSMMHQNRARLGTPPNATFLDLQNFLGDITRRRHHIQERERANADRARVVEGMAARIARNVALEYTNKSNNQPASPNDDTVSIPSSSDESGADGPERTLPIPPASPIKVDKASAHPSSQATPLSPLYELEAHLRRLSMSAPHQAPPNSPLSSDQSLPDLVPDFTLGQRPVRGDGWKRGRTPVKTPQSQPRMHPTQGPAVQCHMLRMVPRPFGLPLPYQKASSVGDWLQSKQKFADSPRPRKNSSGNSKQFGNRGRSTPRPSPKKIKRCYYCTAADHLVALCPLREPID</sequence>
<dbReference type="EMBL" id="JARKIE010000219">
    <property type="protein sequence ID" value="KAJ7664841.1"/>
    <property type="molecule type" value="Genomic_DNA"/>
</dbReference>
<proteinExistence type="predicted"/>
<feature type="region of interest" description="Disordered" evidence="1">
    <location>
        <begin position="300"/>
        <end position="332"/>
    </location>
</feature>
<name>A0AAD7CUR1_MYCRO</name>
<evidence type="ECO:0000256" key="1">
    <source>
        <dbReference type="SAM" id="MobiDB-lite"/>
    </source>
</evidence>
<dbReference type="Proteomes" id="UP001221757">
    <property type="component" value="Unassembled WGS sequence"/>
</dbReference>
<organism evidence="2 3">
    <name type="scientific">Mycena rosella</name>
    <name type="common">Pink bonnet</name>
    <name type="synonym">Agaricus rosellus</name>
    <dbReference type="NCBI Taxonomy" id="1033263"/>
    <lineage>
        <taxon>Eukaryota</taxon>
        <taxon>Fungi</taxon>
        <taxon>Dikarya</taxon>
        <taxon>Basidiomycota</taxon>
        <taxon>Agaricomycotina</taxon>
        <taxon>Agaricomycetes</taxon>
        <taxon>Agaricomycetidae</taxon>
        <taxon>Agaricales</taxon>
        <taxon>Marasmiineae</taxon>
        <taxon>Mycenaceae</taxon>
        <taxon>Mycena</taxon>
    </lineage>
</organism>
<feature type="compositionally biased region" description="Low complexity" evidence="1">
    <location>
        <begin position="218"/>
        <end position="231"/>
    </location>
</feature>
<evidence type="ECO:0000313" key="3">
    <source>
        <dbReference type="Proteomes" id="UP001221757"/>
    </source>
</evidence>
<feature type="compositionally biased region" description="Polar residues" evidence="1">
    <location>
        <begin position="135"/>
        <end position="158"/>
    </location>
</feature>
<reference evidence="2" key="1">
    <citation type="submission" date="2023-03" db="EMBL/GenBank/DDBJ databases">
        <title>Massive genome expansion in bonnet fungi (Mycena s.s.) driven by repeated elements and novel gene families across ecological guilds.</title>
        <authorList>
            <consortium name="Lawrence Berkeley National Laboratory"/>
            <person name="Harder C.B."/>
            <person name="Miyauchi S."/>
            <person name="Viragh M."/>
            <person name="Kuo A."/>
            <person name="Thoen E."/>
            <person name="Andreopoulos B."/>
            <person name="Lu D."/>
            <person name="Skrede I."/>
            <person name="Drula E."/>
            <person name="Henrissat B."/>
            <person name="Morin E."/>
            <person name="Kohler A."/>
            <person name="Barry K."/>
            <person name="LaButti K."/>
            <person name="Morin E."/>
            <person name="Salamov A."/>
            <person name="Lipzen A."/>
            <person name="Mereny Z."/>
            <person name="Hegedus B."/>
            <person name="Baldrian P."/>
            <person name="Stursova M."/>
            <person name="Weitz H."/>
            <person name="Taylor A."/>
            <person name="Grigoriev I.V."/>
            <person name="Nagy L.G."/>
            <person name="Martin F."/>
            <person name="Kauserud H."/>
        </authorList>
    </citation>
    <scope>NUCLEOTIDE SEQUENCE</scope>
    <source>
        <strain evidence="2">CBHHK067</strain>
    </source>
</reference>
<dbReference type="AlphaFoldDB" id="A0AAD7CUR1"/>
<gene>
    <name evidence="2" type="ORF">B0H17DRAFT_1211105</name>
</gene>
<keyword evidence="3" id="KW-1185">Reference proteome</keyword>
<comment type="caution">
    <text evidence="2">The sequence shown here is derived from an EMBL/GenBank/DDBJ whole genome shotgun (WGS) entry which is preliminary data.</text>
</comment>